<comment type="caution">
    <text evidence="3">The sequence shown here is derived from an EMBL/GenBank/DDBJ whole genome shotgun (WGS) entry which is preliminary data.</text>
</comment>
<evidence type="ECO:0000313" key="3">
    <source>
        <dbReference type="EMBL" id="ORX06906.1"/>
    </source>
</evidence>
<keyword evidence="2" id="KW-0560">Oxidoreductase</keyword>
<dbReference type="GO" id="GO:0016491">
    <property type="term" value="F:oxidoreductase activity"/>
    <property type="evidence" value="ECO:0007669"/>
    <property type="project" value="UniProtKB-KW"/>
</dbReference>
<protein>
    <recommendedName>
        <fullName evidence="5">Short-chain dehydrogenase</fullName>
    </recommendedName>
</protein>
<dbReference type="FunFam" id="3.40.50.720:FF:000084">
    <property type="entry name" value="Short-chain dehydrogenase reductase"/>
    <property type="match status" value="1"/>
</dbReference>
<dbReference type="AlphaFoldDB" id="A0A1X2EMV4"/>
<dbReference type="CDD" id="cd05233">
    <property type="entry name" value="SDR_c"/>
    <property type="match status" value="1"/>
</dbReference>
<evidence type="ECO:0000313" key="4">
    <source>
        <dbReference type="Proteomes" id="UP000193090"/>
    </source>
</evidence>
<dbReference type="InterPro" id="IPR002347">
    <property type="entry name" value="SDR_fam"/>
</dbReference>
<evidence type="ECO:0000256" key="1">
    <source>
        <dbReference type="ARBA" id="ARBA00006484"/>
    </source>
</evidence>
<dbReference type="Pfam" id="PF00106">
    <property type="entry name" value="adh_short"/>
    <property type="match status" value="1"/>
</dbReference>
<dbReference type="SUPFAM" id="SSF51735">
    <property type="entry name" value="NAD(P)-binding Rossmann-fold domains"/>
    <property type="match status" value="1"/>
</dbReference>
<dbReference type="STRING" id="1798.AWC30_04850"/>
<dbReference type="OrthoDB" id="3743899at2"/>
<dbReference type="Proteomes" id="UP000193090">
    <property type="component" value="Unassembled WGS sequence"/>
</dbReference>
<reference evidence="3 4" key="1">
    <citation type="submission" date="2016-01" db="EMBL/GenBank/DDBJ databases">
        <title>The new phylogeny of the genus Mycobacterium.</title>
        <authorList>
            <person name="Tarcisio F."/>
            <person name="Conor M."/>
            <person name="Antonella G."/>
            <person name="Elisabetta G."/>
            <person name="Giulia F.S."/>
            <person name="Sara T."/>
            <person name="Anna F."/>
            <person name="Clotilde B."/>
            <person name="Roberto B."/>
            <person name="Veronica D.S."/>
            <person name="Fabio R."/>
            <person name="Monica P."/>
            <person name="Olivier J."/>
            <person name="Enrico T."/>
            <person name="Nicola S."/>
        </authorList>
    </citation>
    <scope>NUCLEOTIDE SEQUENCE [LARGE SCALE GENOMIC DNA]</scope>
    <source>
        <strain evidence="3 4">DSM 44153</strain>
    </source>
</reference>
<gene>
    <name evidence="3" type="ORF">AWC30_04850</name>
</gene>
<organism evidence="3 4">
    <name type="scientific">Mycolicibacillus trivialis</name>
    <dbReference type="NCBI Taxonomy" id="1798"/>
    <lineage>
        <taxon>Bacteria</taxon>
        <taxon>Bacillati</taxon>
        <taxon>Actinomycetota</taxon>
        <taxon>Actinomycetes</taxon>
        <taxon>Mycobacteriales</taxon>
        <taxon>Mycobacteriaceae</taxon>
        <taxon>Mycolicibacillus</taxon>
    </lineage>
</organism>
<dbReference type="NCBIfam" id="NF004526">
    <property type="entry name" value="PRK05872.1"/>
    <property type="match status" value="1"/>
</dbReference>
<dbReference type="RefSeq" id="WP_085109019.1">
    <property type="nucleotide sequence ID" value="NZ_JACKSN010000171.1"/>
</dbReference>
<accession>A0A1X2EMV4</accession>
<dbReference type="EMBL" id="LQPZ01000013">
    <property type="protein sequence ID" value="ORX06906.1"/>
    <property type="molecule type" value="Genomic_DNA"/>
</dbReference>
<dbReference type="PRINTS" id="PR00081">
    <property type="entry name" value="GDHRDH"/>
</dbReference>
<keyword evidence="4" id="KW-1185">Reference proteome</keyword>
<dbReference type="GO" id="GO:0016020">
    <property type="term" value="C:membrane"/>
    <property type="evidence" value="ECO:0007669"/>
    <property type="project" value="TreeGrafter"/>
</dbReference>
<dbReference type="PANTHER" id="PTHR44196:SF1">
    <property type="entry name" value="DEHYDROGENASE_REDUCTASE SDR FAMILY MEMBER 7B"/>
    <property type="match status" value="1"/>
</dbReference>
<comment type="similarity">
    <text evidence="1">Belongs to the short-chain dehydrogenases/reductases (SDR) family.</text>
</comment>
<name>A0A1X2EMV4_9MYCO</name>
<proteinExistence type="inferred from homology"/>
<dbReference type="InterPro" id="IPR036291">
    <property type="entry name" value="NAD(P)-bd_dom_sf"/>
</dbReference>
<evidence type="ECO:0008006" key="5">
    <source>
        <dbReference type="Google" id="ProtNLM"/>
    </source>
</evidence>
<sequence>MSAHDMRGKVALVTGAGQGIGQAVAAELCRRGVSVALLDRAEDRLRAAVADLPRSQALAVVADVTDPAALRHAVAETVGTFGRLDYLVANAGIAPAPATVRGGDDAAFNRVLDVNLRGVYNTVRAGLEPVTAVGGHIEVISSGAAFLPGPGGAAYMISKAGVEQLARALRLECAPYRVSVGTTYFGIVHTAMTRTTLDDHPLGAQVGALLPWPLNRRISPAQAARAVADAVQNRSSHTFRPRAWAGVAVLRGVLGVVADPLLVRSARIHRLIRQLDGS</sequence>
<dbReference type="PANTHER" id="PTHR44196">
    <property type="entry name" value="DEHYDROGENASE/REDUCTASE SDR FAMILY MEMBER 7B"/>
    <property type="match status" value="1"/>
</dbReference>
<dbReference type="Gene3D" id="3.40.50.720">
    <property type="entry name" value="NAD(P)-binding Rossmann-like Domain"/>
    <property type="match status" value="1"/>
</dbReference>
<evidence type="ECO:0000256" key="2">
    <source>
        <dbReference type="ARBA" id="ARBA00023002"/>
    </source>
</evidence>